<protein>
    <submittedName>
        <fullName evidence="3">Uncharacterized protein</fullName>
    </submittedName>
</protein>
<dbReference type="EMBL" id="CAXAMN010001503">
    <property type="protein sequence ID" value="CAK8994770.1"/>
    <property type="molecule type" value="Genomic_DNA"/>
</dbReference>
<feature type="signal peptide" evidence="2">
    <location>
        <begin position="1"/>
        <end position="19"/>
    </location>
</feature>
<organism evidence="3 4">
    <name type="scientific">Durusdinium trenchii</name>
    <dbReference type="NCBI Taxonomy" id="1381693"/>
    <lineage>
        <taxon>Eukaryota</taxon>
        <taxon>Sar</taxon>
        <taxon>Alveolata</taxon>
        <taxon>Dinophyceae</taxon>
        <taxon>Suessiales</taxon>
        <taxon>Symbiodiniaceae</taxon>
        <taxon>Durusdinium</taxon>
    </lineage>
</organism>
<evidence type="ECO:0000313" key="4">
    <source>
        <dbReference type="Proteomes" id="UP001642484"/>
    </source>
</evidence>
<evidence type="ECO:0000313" key="3">
    <source>
        <dbReference type="EMBL" id="CAK8994770.1"/>
    </source>
</evidence>
<keyword evidence="4" id="KW-1185">Reference proteome</keyword>
<sequence length="227" mass="25222">MTTLFAWFLALCLAHGAIADENIPEALDADDQCTLPGCAVNALQLHVRGPVEPVGLLSLNATEEELMEWHQDYYGHKPRADISVANYKSLMQNISVQQKAILALWNRSVKLEEEVHALVQQVQHDSGLKVADYIALVEDADMPSREQAQENQQTMDSLLQTDPTMPGDHIGIGDELWRSVMEIITNIHTANKSANDLKDHIQKVNKMIVDFNEGKLIPNEGMDGTGK</sequence>
<reference evidence="3 4" key="1">
    <citation type="submission" date="2024-02" db="EMBL/GenBank/DDBJ databases">
        <authorList>
            <person name="Chen Y."/>
            <person name="Shah S."/>
            <person name="Dougan E. K."/>
            <person name="Thang M."/>
            <person name="Chan C."/>
        </authorList>
    </citation>
    <scope>NUCLEOTIDE SEQUENCE [LARGE SCALE GENOMIC DNA]</scope>
</reference>
<feature type="compositionally biased region" description="Polar residues" evidence="1">
    <location>
        <begin position="149"/>
        <end position="163"/>
    </location>
</feature>
<gene>
    <name evidence="3" type="ORF">CCMP2556_LOCUS3785</name>
</gene>
<feature type="region of interest" description="Disordered" evidence="1">
    <location>
        <begin position="143"/>
        <end position="165"/>
    </location>
</feature>
<name>A0ABP0HX44_9DINO</name>
<evidence type="ECO:0000256" key="1">
    <source>
        <dbReference type="SAM" id="MobiDB-lite"/>
    </source>
</evidence>
<dbReference type="Proteomes" id="UP001642484">
    <property type="component" value="Unassembled WGS sequence"/>
</dbReference>
<proteinExistence type="predicted"/>
<comment type="caution">
    <text evidence="3">The sequence shown here is derived from an EMBL/GenBank/DDBJ whole genome shotgun (WGS) entry which is preliminary data.</text>
</comment>
<feature type="chain" id="PRO_5045239533" evidence="2">
    <location>
        <begin position="20"/>
        <end position="227"/>
    </location>
</feature>
<accession>A0ABP0HX44</accession>
<evidence type="ECO:0000256" key="2">
    <source>
        <dbReference type="SAM" id="SignalP"/>
    </source>
</evidence>
<keyword evidence="2" id="KW-0732">Signal</keyword>